<protein>
    <recommendedName>
        <fullName evidence="1">Endonuclease NucS C-terminal domain-containing protein</fullName>
    </recommendedName>
</protein>
<evidence type="ECO:0000259" key="1">
    <source>
        <dbReference type="Pfam" id="PF01939"/>
    </source>
</evidence>
<dbReference type="Pfam" id="PF01939">
    <property type="entry name" value="NucS_C"/>
    <property type="match status" value="1"/>
</dbReference>
<reference evidence="2 3" key="1">
    <citation type="submission" date="2020-04" db="EMBL/GenBank/DDBJ databases">
        <authorList>
            <person name="De Canck E."/>
        </authorList>
    </citation>
    <scope>NUCLEOTIDE SEQUENCE [LARGE SCALE GENOMIC DNA]</scope>
    <source>
        <strain evidence="2 3">LMG 1873</strain>
    </source>
</reference>
<keyword evidence="3" id="KW-1185">Reference proteome</keyword>
<gene>
    <name evidence="2" type="ORF">LMG1873_00612</name>
</gene>
<dbReference type="Proteomes" id="UP000494116">
    <property type="component" value="Unassembled WGS sequence"/>
</dbReference>
<name>A0ABM8KRV7_9BURK</name>
<evidence type="ECO:0000313" key="3">
    <source>
        <dbReference type="Proteomes" id="UP000494116"/>
    </source>
</evidence>
<dbReference type="Gene3D" id="3.40.1350.10">
    <property type="match status" value="1"/>
</dbReference>
<organism evidence="2 3">
    <name type="scientific">Achromobacter piechaudii</name>
    <dbReference type="NCBI Taxonomy" id="72556"/>
    <lineage>
        <taxon>Bacteria</taxon>
        <taxon>Pseudomonadati</taxon>
        <taxon>Pseudomonadota</taxon>
        <taxon>Betaproteobacteria</taxon>
        <taxon>Burkholderiales</taxon>
        <taxon>Alcaligenaceae</taxon>
        <taxon>Achromobacter</taxon>
    </lineage>
</organism>
<dbReference type="RefSeq" id="WP_050728308.1">
    <property type="nucleotide sequence ID" value="NZ_CADIJS010000001.1"/>
</dbReference>
<proteinExistence type="predicted"/>
<accession>A0ABM8KRV7</accession>
<sequence>MPINHSIWLVGEQPALLSRTRLASEQQLEEMILQDARILSNDWMLIGRQEATAHGGRIDLLAIAPDGSLVLIELKRNRTPREIVAQALDYASWVEELTPDRVAQIYQRFSDGKALDEAFQQRFGVELDDETLNQSHQIIIVAAELDPATERIISYLNARDIAINAVFFQVFAHGDDKLLSRAWLIDPSETQANVASTAAANGEKEPWNGEFYVSYGNRDWEDARRFGFISGGGGSWYSQTLKLLSPGDRVWVKIPKKGYVGVGTVVEPVQSINDFNVQTETGEEPALHVLKDADKYGVRASDPDRAEYFVRVKWLHTVSESEAINEVGLFGNQNTVCQPTTPKWRHTVDRLKRSFHNWAS</sequence>
<dbReference type="InterPro" id="IPR011856">
    <property type="entry name" value="tRNA_endonuc-like_dom_sf"/>
</dbReference>
<dbReference type="InterPro" id="IPR048301">
    <property type="entry name" value="NucS_C"/>
</dbReference>
<dbReference type="EMBL" id="CADIJS010000001">
    <property type="protein sequence ID" value="CAB3661556.1"/>
    <property type="molecule type" value="Genomic_DNA"/>
</dbReference>
<evidence type="ECO:0000313" key="2">
    <source>
        <dbReference type="EMBL" id="CAB3661556.1"/>
    </source>
</evidence>
<feature type="domain" description="Endonuclease NucS C-terminal" evidence="1">
    <location>
        <begin position="24"/>
        <end position="102"/>
    </location>
</feature>
<comment type="caution">
    <text evidence="2">The sequence shown here is derived from an EMBL/GenBank/DDBJ whole genome shotgun (WGS) entry which is preliminary data.</text>
</comment>